<protein>
    <recommendedName>
        <fullName evidence="4">Potassium channel tetramerisation-type BTB domain-containing protein</fullName>
    </recommendedName>
</protein>
<sequence>MADPSPCDVICVCVGGKVFECTRRVLTAFPDSLPGLMFSGRNDSLVKCNADGHPFLDYNPMCFELLYPKLQRQATLPEGSEEAKRGVRTYDVPVDMREEFNGFLDLMNIPRYDCKAGQFPLRIVYLSTNVKWSPSDSKLFFAQGVDKFAVCLAIYDKPSFAIRIDVLDGRGPQNLPTCTISLGTKEPSYSSRWVNDEPRDAPTAASMEQEFRRDSLVDRENRVYRLKTSHHTLDGKRPAVLQLTFDFGNNLREDYVLKMSYDDKCRKTQYYYKQLMHEEDLEDDSVILP</sequence>
<reference evidence="2" key="1">
    <citation type="submission" date="2014-11" db="EMBL/GenBank/DDBJ databases">
        <authorList>
            <person name="Zhu J."/>
            <person name="Qi W."/>
            <person name="Song R."/>
        </authorList>
    </citation>
    <scope>NUCLEOTIDE SEQUENCE [LARGE SCALE GENOMIC DNA]</scope>
</reference>
<keyword evidence="3" id="KW-1185">Reference proteome</keyword>
<evidence type="ECO:0000313" key="2">
    <source>
        <dbReference type="EMBL" id="CEM20207.1"/>
    </source>
</evidence>
<evidence type="ECO:0000313" key="3">
    <source>
        <dbReference type="Proteomes" id="UP000041254"/>
    </source>
</evidence>
<dbReference type="Proteomes" id="UP000041254">
    <property type="component" value="Unassembled WGS sequence"/>
</dbReference>
<feature type="region of interest" description="Disordered" evidence="1">
    <location>
        <begin position="189"/>
        <end position="209"/>
    </location>
</feature>
<evidence type="ECO:0000256" key="1">
    <source>
        <dbReference type="SAM" id="MobiDB-lite"/>
    </source>
</evidence>
<dbReference type="InParanoid" id="A0A0G4FXR2"/>
<dbReference type="SUPFAM" id="SSF54695">
    <property type="entry name" value="POZ domain"/>
    <property type="match status" value="1"/>
</dbReference>
<evidence type="ECO:0008006" key="4">
    <source>
        <dbReference type="Google" id="ProtNLM"/>
    </source>
</evidence>
<dbReference type="OrthoDB" id="10025005at2759"/>
<proteinExistence type="predicted"/>
<dbReference type="Gene3D" id="3.30.710.10">
    <property type="entry name" value="Potassium Channel Kv1.1, Chain A"/>
    <property type="match status" value="1"/>
</dbReference>
<accession>A0A0G4FXR2</accession>
<dbReference type="InterPro" id="IPR011333">
    <property type="entry name" value="SKP1/BTB/POZ_sf"/>
</dbReference>
<dbReference type="AlphaFoldDB" id="A0A0G4FXR2"/>
<organism evidence="2 3">
    <name type="scientific">Vitrella brassicaformis (strain CCMP3155)</name>
    <dbReference type="NCBI Taxonomy" id="1169540"/>
    <lineage>
        <taxon>Eukaryota</taxon>
        <taxon>Sar</taxon>
        <taxon>Alveolata</taxon>
        <taxon>Colpodellida</taxon>
        <taxon>Vitrellaceae</taxon>
        <taxon>Vitrella</taxon>
    </lineage>
</organism>
<name>A0A0G4FXR2_VITBC</name>
<dbReference type="VEuPathDB" id="CryptoDB:Vbra_21778"/>
<dbReference type="EMBL" id="CDMY01000521">
    <property type="protein sequence ID" value="CEM20207.1"/>
    <property type="molecule type" value="Genomic_DNA"/>
</dbReference>
<gene>
    <name evidence="2" type="ORF">Vbra_21778</name>
</gene>